<reference evidence="1 2" key="1">
    <citation type="submission" date="2014-09" db="EMBL/GenBank/DDBJ databases">
        <authorList>
            <person name="Ellenberger Sabrina"/>
        </authorList>
    </citation>
    <scope>NUCLEOTIDE SEQUENCE [LARGE SCALE GENOMIC DNA]</scope>
    <source>
        <strain evidence="1 2">CBS 412.66</strain>
    </source>
</reference>
<dbReference type="Proteomes" id="UP000054107">
    <property type="component" value="Unassembled WGS sequence"/>
</dbReference>
<dbReference type="EMBL" id="LN726786">
    <property type="protein sequence ID" value="CEP11741.1"/>
    <property type="molecule type" value="Genomic_DNA"/>
</dbReference>
<accession>A0A0B7N0A5</accession>
<dbReference type="AlphaFoldDB" id="A0A0B7N0A5"/>
<evidence type="ECO:0000313" key="2">
    <source>
        <dbReference type="Proteomes" id="UP000054107"/>
    </source>
</evidence>
<evidence type="ECO:0008006" key="3">
    <source>
        <dbReference type="Google" id="ProtNLM"/>
    </source>
</evidence>
<dbReference type="OrthoDB" id="2426083at2759"/>
<sequence>MDLFCRASNARFNHNKVEAFSISGRDTSGFWARHLQDMNMQHMRTVKDPDPLIYLGFPLIQITQQPTNYIVIRKLKQGLRVHSDRSLSVVGKATVGQHAATLQMLITSVAIHFLKQDIFPLIPWATWTLPRYPGGLGILDVKQQSAALYFRWVQPLLAIDTPRPP</sequence>
<proteinExistence type="predicted"/>
<protein>
    <recommendedName>
        <fullName evidence="3">Reverse transcriptase domain-containing protein</fullName>
    </recommendedName>
</protein>
<name>A0A0B7N0A5_9FUNG</name>
<gene>
    <name evidence="1" type="primary">PARPA_05623.1 scaffold 18730</name>
</gene>
<keyword evidence="2" id="KW-1185">Reference proteome</keyword>
<evidence type="ECO:0000313" key="1">
    <source>
        <dbReference type="EMBL" id="CEP11741.1"/>
    </source>
</evidence>
<organism evidence="1 2">
    <name type="scientific">Parasitella parasitica</name>
    <dbReference type="NCBI Taxonomy" id="35722"/>
    <lineage>
        <taxon>Eukaryota</taxon>
        <taxon>Fungi</taxon>
        <taxon>Fungi incertae sedis</taxon>
        <taxon>Mucoromycota</taxon>
        <taxon>Mucoromycotina</taxon>
        <taxon>Mucoromycetes</taxon>
        <taxon>Mucorales</taxon>
        <taxon>Mucorineae</taxon>
        <taxon>Mucoraceae</taxon>
        <taxon>Parasitella</taxon>
    </lineage>
</organism>